<organism evidence="2">
    <name type="scientific">Tetraselmis sp. GSL018</name>
    <dbReference type="NCBI Taxonomy" id="582737"/>
    <lineage>
        <taxon>Eukaryota</taxon>
        <taxon>Viridiplantae</taxon>
        <taxon>Chlorophyta</taxon>
        <taxon>core chlorophytes</taxon>
        <taxon>Chlorodendrophyceae</taxon>
        <taxon>Chlorodendrales</taxon>
        <taxon>Chlorodendraceae</taxon>
        <taxon>Tetraselmis</taxon>
    </lineage>
</organism>
<name>A0A061QUZ7_9CHLO</name>
<feature type="region of interest" description="Disordered" evidence="1">
    <location>
        <begin position="1"/>
        <end position="38"/>
    </location>
</feature>
<protein>
    <submittedName>
        <fullName evidence="2">Uncharacterized protein</fullName>
    </submittedName>
</protein>
<evidence type="ECO:0000313" key="2">
    <source>
        <dbReference type="EMBL" id="JAC62284.1"/>
    </source>
</evidence>
<accession>A0A061QUZ7</accession>
<gene>
    <name evidence="2" type="ORF">TSPGSL018_23773</name>
</gene>
<dbReference type="EMBL" id="GBEZ01024734">
    <property type="protein sequence ID" value="JAC62284.1"/>
    <property type="molecule type" value="Transcribed_RNA"/>
</dbReference>
<sequence length="269" mass="28777">MAEEIDSLVPDTAARKNARTAGVEDSCGTKSKESDADCAAGAKRTSGRARTKLCPVCNQSYGTKMGGKPGGTQCTNMIPSRDDQGNILVDNYGNPILVAKQLPKLGGEVYVGLVAPTSTPNVEDNETRMAARVKSCDGKDPPSAVIFHHFTGAYAKSVFGNEEQREQQECALHEIAQRLRDEQATRKNCGGDHELLGGNLQTFLSSLKLQHCTGKLEQAGYSLSELILQVKQARGMPESLTRMLSCKAGIPIGAACKIVIAIQQALARK</sequence>
<evidence type="ECO:0000256" key="1">
    <source>
        <dbReference type="SAM" id="MobiDB-lite"/>
    </source>
</evidence>
<proteinExistence type="predicted"/>
<reference evidence="2" key="1">
    <citation type="submission" date="2014-05" db="EMBL/GenBank/DDBJ databases">
        <title>The transcriptome of the halophilic microalga Tetraselmis sp. GSL018 isolated from the Great Salt Lake, Utah.</title>
        <authorList>
            <person name="Jinkerson R.E."/>
            <person name="D'Adamo S."/>
            <person name="Posewitz M.C."/>
        </authorList>
    </citation>
    <scope>NUCLEOTIDE SEQUENCE</scope>
    <source>
        <strain evidence="2">GSL018</strain>
    </source>
</reference>
<dbReference type="AlphaFoldDB" id="A0A061QUZ7"/>